<accession>A0A9X1IQE3</accession>
<protein>
    <recommendedName>
        <fullName evidence="4">Alpha/beta hydrolase</fullName>
    </recommendedName>
</protein>
<organism evidence="2 3">
    <name type="scientific">Sphingobium nicotianae</name>
    <dbReference type="NCBI Taxonomy" id="2782607"/>
    <lineage>
        <taxon>Bacteria</taxon>
        <taxon>Pseudomonadati</taxon>
        <taxon>Pseudomonadota</taxon>
        <taxon>Alphaproteobacteria</taxon>
        <taxon>Sphingomonadales</taxon>
        <taxon>Sphingomonadaceae</taxon>
        <taxon>Sphingobium</taxon>
    </lineage>
</organism>
<name>A0A9X1IQE3_9SPHN</name>
<proteinExistence type="predicted"/>
<sequence length="126" mass="13443">MNESQLVPAGSEDRRSGSSTKLAHHVERIPAEVFNVNARDRDWVAVHAPAAGDLPAATPAERRAVADCAKPFHLCVGWGDTPFTRSYDRAKARGWTTSEIACGHDVMLDHPEALTAELLGVASAAG</sequence>
<reference evidence="2" key="1">
    <citation type="submission" date="2021-05" db="EMBL/GenBank/DDBJ databases">
        <title>Genome of Sphingobium sp. strain.</title>
        <authorList>
            <person name="Fan R."/>
        </authorList>
    </citation>
    <scope>NUCLEOTIDE SEQUENCE</scope>
    <source>
        <strain evidence="2">H33</strain>
    </source>
</reference>
<comment type="caution">
    <text evidence="2">The sequence shown here is derived from an EMBL/GenBank/DDBJ whole genome shotgun (WGS) entry which is preliminary data.</text>
</comment>
<evidence type="ECO:0000256" key="1">
    <source>
        <dbReference type="SAM" id="MobiDB-lite"/>
    </source>
</evidence>
<dbReference type="AlphaFoldDB" id="A0A9X1IQE3"/>
<evidence type="ECO:0000313" key="3">
    <source>
        <dbReference type="Proteomes" id="UP001138757"/>
    </source>
</evidence>
<dbReference type="Gene3D" id="3.40.50.1820">
    <property type="entry name" value="alpha/beta hydrolase"/>
    <property type="match status" value="1"/>
</dbReference>
<dbReference type="EMBL" id="JAHGAW010000003">
    <property type="protein sequence ID" value="MBT2186556.1"/>
    <property type="molecule type" value="Genomic_DNA"/>
</dbReference>
<evidence type="ECO:0000313" key="2">
    <source>
        <dbReference type="EMBL" id="MBT2186556.1"/>
    </source>
</evidence>
<dbReference type="RefSeq" id="WP_214622285.1">
    <property type="nucleotide sequence ID" value="NZ_JAHGAW010000003.1"/>
</dbReference>
<gene>
    <name evidence="2" type="ORF">KK488_06295</name>
</gene>
<evidence type="ECO:0008006" key="4">
    <source>
        <dbReference type="Google" id="ProtNLM"/>
    </source>
</evidence>
<dbReference type="Proteomes" id="UP001138757">
    <property type="component" value="Unassembled WGS sequence"/>
</dbReference>
<keyword evidence="3" id="KW-1185">Reference proteome</keyword>
<dbReference type="InterPro" id="IPR029058">
    <property type="entry name" value="AB_hydrolase_fold"/>
</dbReference>
<feature type="region of interest" description="Disordered" evidence="1">
    <location>
        <begin position="1"/>
        <end position="22"/>
    </location>
</feature>
<dbReference type="SUPFAM" id="SSF53474">
    <property type="entry name" value="alpha/beta-Hydrolases"/>
    <property type="match status" value="1"/>
</dbReference>